<comment type="caution">
    <text evidence="1">The sequence shown here is derived from an EMBL/GenBank/DDBJ whole genome shotgun (WGS) entry which is preliminary data.</text>
</comment>
<sequence>GSEIPCQVSSDVHEWCNDCFTVSSISSVNLNCLCRCEHRMAGRKDPVHLYFIFTLFEGGFVQRKCYS</sequence>
<dbReference type="AlphaFoldDB" id="S8EBT6"/>
<accession>S8EBT6</accession>
<feature type="non-terminal residue" evidence="1">
    <location>
        <position position="1"/>
    </location>
</feature>
<evidence type="ECO:0000313" key="2">
    <source>
        <dbReference type="Proteomes" id="UP000015453"/>
    </source>
</evidence>
<reference evidence="1 2" key="1">
    <citation type="journal article" date="2013" name="BMC Genomics">
        <title>The miniature genome of a carnivorous plant Genlisea aurea contains a low number of genes and short non-coding sequences.</title>
        <authorList>
            <person name="Leushkin E.V."/>
            <person name="Sutormin R.A."/>
            <person name="Nabieva E.R."/>
            <person name="Penin A.A."/>
            <person name="Kondrashov A.S."/>
            <person name="Logacheva M.D."/>
        </authorList>
    </citation>
    <scope>NUCLEOTIDE SEQUENCE [LARGE SCALE GENOMIC DNA]</scope>
</reference>
<protein>
    <submittedName>
        <fullName evidence="1">Uncharacterized protein</fullName>
    </submittedName>
</protein>
<evidence type="ECO:0000313" key="1">
    <source>
        <dbReference type="EMBL" id="EPS70027.1"/>
    </source>
</evidence>
<proteinExistence type="predicted"/>
<dbReference type="Proteomes" id="UP000015453">
    <property type="component" value="Unassembled WGS sequence"/>
</dbReference>
<organism evidence="1 2">
    <name type="scientific">Genlisea aurea</name>
    <dbReference type="NCBI Taxonomy" id="192259"/>
    <lineage>
        <taxon>Eukaryota</taxon>
        <taxon>Viridiplantae</taxon>
        <taxon>Streptophyta</taxon>
        <taxon>Embryophyta</taxon>
        <taxon>Tracheophyta</taxon>
        <taxon>Spermatophyta</taxon>
        <taxon>Magnoliopsida</taxon>
        <taxon>eudicotyledons</taxon>
        <taxon>Gunneridae</taxon>
        <taxon>Pentapetalae</taxon>
        <taxon>asterids</taxon>
        <taxon>lamiids</taxon>
        <taxon>Lamiales</taxon>
        <taxon>Lentibulariaceae</taxon>
        <taxon>Genlisea</taxon>
    </lineage>
</organism>
<keyword evidence="2" id="KW-1185">Reference proteome</keyword>
<dbReference type="EMBL" id="AUSU01001851">
    <property type="protein sequence ID" value="EPS70027.1"/>
    <property type="molecule type" value="Genomic_DNA"/>
</dbReference>
<gene>
    <name evidence="1" type="ORF">M569_04734</name>
</gene>
<name>S8EBT6_9LAMI</name>